<accession>A0ABV5FBW1</accession>
<protein>
    <submittedName>
        <fullName evidence="8">RagB/SusD family nutrient uptake outer membrane protein</fullName>
    </submittedName>
</protein>
<evidence type="ECO:0000313" key="9">
    <source>
        <dbReference type="Proteomes" id="UP001589585"/>
    </source>
</evidence>
<comment type="caution">
    <text evidence="8">The sequence shown here is derived from an EMBL/GenBank/DDBJ whole genome shotgun (WGS) entry which is preliminary data.</text>
</comment>
<dbReference type="Proteomes" id="UP001589585">
    <property type="component" value="Unassembled WGS sequence"/>
</dbReference>
<dbReference type="EMBL" id="JBHMFC010000034">
    <property type="protein sequence ID" value="MFB9056879.1"/>
    <property type="molecule type" value="Genomic_DNA"/>
</dbReference>
<evidence type="ECO:0000256" key="5">
    <source>
        <dbReference type="ARBA" id="ARBA00023237"/>
    </source>
</evidence>
<dbReference type="Gene3D" id="1.25.40.390">
    <property type="match status" value="1"/>
</dbReference>
<name>A0ABV5FBW1_9FLAO</name>
<evidence type="ECO:0000256" key="3">
    <source>
        <dbReference type="ARBA" id="ARBA00022729"/>
    </source>
</evidence>
<evidence type="ECO:0000259" key="7">
    <source>
        <dbReference type="Pfam" id="PF14322"/>
    </source>
</evidence>
<feature type="domain" description="RagB/SusD" evidence="6">
    <location>
        <begin position="355"/>
        <end position="575"/>
    </location>
</feature>
<proteinExistence type="inferred from homology"/>
<dbReference type="CDD" id="cd08977">
    <property type="entry name" value="SusD"/>
    <property type="match status" value="1"/>
</dbReference>
<keyword evidence="4" id="KW-0472">Membrane</keyword>
<keyword evidence="9" id="KW-1185">Reference proteome</keyword>
<evidence type="ECO:0000256" key="1">
    <source>
        <dbReference type="ARBA" id="ARBA00004442"/>
    </source>
</evidence>
<evidence type="ECO:0000256" key="4">
    <source>
        <dbReference type="ARBA" id="ARBA00023136"/>
    </source>
</evidence>
<feature type="domain" description="SusD-like N-terminal" evidence="7">
    <location>
        <begin position="113"/>
        <end position="257"/>
    </location>
</feature>
<evidence type="ECO:0000313" key="8">
    <source>
        <dbReference type="EMBL" id="MFB9056879.1"/>
    </source>
</evidence>
<gene>
    <name evidence="8" type="ORF">ACFFU9_09010</name>
</gene>
<dbReference type="InterPro" id="IPR012944">
    <property type="entry name" value="SusD_RagB_dom"/>
</dbReference>
<dbReference type="Pfam" id="PF14322">
    <property type="entry name" value="SusD-like_3"/>
    <property type="match status" value="1"/>
</dbReference>
<dbReference type="RefSeq" id="WP_379861085.1">
    <property type="nucleotide sequence ID" value="NZ_JBHMFC010000034.1"/>
</dbReference>
<sequence>MKIKDIDMDLIRKNISRGIPSMLSFKIGLIILAMGLVSVSCASDLEEEVYSSFTGDNFYTNVASAELGLFGIYDVLATDDLYGRGYLLYFHTGTDQERYWRQDRGLDDDLLANYQIQENNAWVGEVWSAFYKGIYRANQVIERVTVLRDANAGISNPSSKEVSDLAAYNNVLGDAYFLRGFMYFQLVKNWGDVPLRLTSNISLETLKAERSPKEEVFKQIEKDMTTAIGLLPEAPNVKSASRVSKGAAQGILTRIYLTWAGEPVRDVSKYGKAVEQAWAVVSGGQHQLNTTIDPLTVGAPYNQFFPQVFKNLSEKVNEPKESMWEIHFSYVGDSRNDASTLGTWHGVTQHTNSIYKRGAPRRYNLPTFYDTFETNDSIRRDYSIAQFEIDKDNQFIPVDRNKLKWGVGKFRRYLINSVSSDHNYDVINVPILRYADVLLMLAEGINETVENGGVLPAGVSLSTAYDAINQVRRRARMLPVDSAAPSVDITGSTGEVFRQQIRNERSWELCNENLRKPDLIRWGILVETVKKTGVDMAAAGYGDDKDYFPALHIQEHHVLLPIPFSTEISQNPDVLKTDPSNNGYR</sequence>
<dbReference type="InterPro" id="IPR011990">
    <property type="entry name" value="TPR-like_helical_dom_sf"/>
</dbReference>
<dbReference type="InterPro" id="IPR033985">
    <property type="entry name" value="SusD-like_N"/>
</dbReference>
<keyword evidence="5" id="KW-0998">Cell outer membrane</keyword>
<dbReference type="SUPFAM" id="SSF48452">
    <property type="entry name" value="TPR-like"/>
    <property type="match status" value="1"/>
</dbReference>
<comment type="similarity">
    <text evidence="2">Belongs to the SusD family.</text>
</comment>
<comment type="subcellular location">
    <subcellularLocation>
        <location evidence="1">Cell outer membrane</location>
    </subcellularLocation>
</comment>
<reference evidence="8 9" key="1">
    <citation type="submission" date="2024-09" db="EMBL/GenBank/DDBJ databases">
        <authorList>
            <person name="Sun Q."/>
            <person name="Mori K."/>
        </authorList>
    </citation>
    <scope>NUCLEOTIDE SEQUENCE [LARGE SCALE GENOMIC DNA]</scope>
    <source>
        <strain evidence="8 9">CECT 8622</strain>
    </source>
</reference>
<dbReference type="Pfam" id="PF07980">
    <property type="entry name" value="SusD_RagB"/>
    <property type="match status" value="1"/>
</dbReference>
<evidence type="ECO:0000259" key="6">
    <source>
        <dbReference type="Pfam" id="PF07980"/>
    </source>
</evidence>
<keyword evidence="3" id="KW-0732">Signal</keyword>
<evidence type="ECO:0000256" key="2">
    <source>
        <dbReference type="ARBA" id="ARBA00006275"/>
    </source>
</evidence>
<organism evidence="8 9">
    <name type="scientific">Mariniflexile ostreae</name>
    <dbReference type="NCBI Taxonomy" id="1520892"/>
    <lineage>
        <taxon>Bacteria</taxon>
        <taxon>Pseudomonadati</taxon>
        <taxon>Bacteroidota</taxon>
        <taxon>Flavobacteriia</taxon>
        <taxon>Flavobacteriales</taxon>
        <taxon>Flavobacteriaceae</taxon>
        <taxon>Mariniflexile</taxon>
    </lineage>
</organism>